<evidence type="ECO:0000313" key="8">
    <source>
        <dbReference type="Proteomes" id="UP001595699"/>
    </source>
</evidence>
<reference evidence="8" key="1">
    <citation type="journal article" date="2019" name="Int. J. Syst. Evol. Microbiol.">
        <title>The Global Catalogue of Microorganisms (GCM) 10K type strain sequencing project: providing services to taxonomists for standard genome sequencing and annotation.</title>
        <authorList>
            <consortium name="The Broad Institute Genomics Platform"/>
            <consortium name="The Broad Institute Genome Sequencing Center for Infectious Disease"/>
            <person name="Wu L."/>
            <person name="Ma J."/>
        </authorList>
    </citation>
    <scope>NUCLEOTIDE SEQUENCE [LARGE SCALE GENOMIC DNA]</scope>
    <source>
        <strain evidence="8">CGMCC 4.7241</strain>
    </source>
</reference>
<feature type="domain" description="Helix-turn-helix" evidence="6">
    <location>
        <begin position="7"/>
        <end position="57"/>
    </location>
</feature>
<keyword evidence="8" id="KW-1185">Reference proteome</keyword>
<dbReference type="InterPro" id="IPR016142">
    <property type="entry name" value="Citrate_synth-like_lrg_a-sub"/>
</dbReference>
<dbReference type="InterPro" id="IPR019810">
    <property type="entry name" value="Citrate_synthase_AS"/>
</dbReference>
<dbReference type="PROSITE" id="PS00480">
    <property type="entry name" value="CITRATE_SYNTHASE"/>
    <property type="match status" value="1"/>
</dbReference>
<dbReference type="InterPro" id="IPR036969">
    <property type="entry name" value="Citrate_synthase_sf"/>
</dbReference>
<dbReference type="PANTHER" id="PTHR11739:SF4">
    <property type="entry name" value="CITRATE SYNTHASE, PEROXISOMAL"/>
    <property type="match status" value="1"/>
</dbReference>
<dbReference type="InterPro" id="IPR041657">
    <property type="entry name" value="HTH_17"/>
</dbReference>
<evidence type="ECO:0000256" key="1">
    <source>
        <dbReference type="ARBA" id="ARBA00005163"/>
    </source>
</evidence>
<evidence type="ECO:0000256" key="2">
    <source>
        <dbReference type="ARBA" id="ARBA00010566"/>
    </source>
</evidence>
<dbReference type="SUPFAM" id="SSF46955">
    <property type="entry name" value="Putative DNA-binding domain"/>
    <property type="match status" value="1"/>
</dbReference>
<dbReference type="PANTHER" id="PTHR11739">
    <property type="entry name" value="CITRATE SYNTHASE"/>
    <property type="match status" value="1"/>
</dbReference>
<proteinExistence type="inferred from homology"/>
<comment type="pathway">
    <text evidence="1">Carbohydrate metabolism; tricarboxylic acid cycle.</text>
</comment>
<dbReference type="Pfam" id="PF00285">
    <property type="entry name" value="Citrate_synt"/>
    <property type="match status" value="1"/>
</dbReference>
<evidence type="ECO:0000259" key="6">
    <source>
        <dbReference type="Pfam" id="PF12728"/>
    </source>
</evidence>
<comment type="similarity">
    <text evidence="2 5">Belongs to the citrate synthase family.</text>
</comment>
<gene>
    <name evidence="7" type="ORF">ACFOUW_06625</name>
</gene>
<dbReference type="PRINTS" id="PR00143">
    <property type="entry name" value="CITRTSNTHASE"/>
</dbReference>
<evidence type="ECO:0000256" key="3">
    <source>
        <dbReference type="ARBA" id="ARBA00012972"/>
    </source>
</evidence>
<dbReference type="Gene3D" id="1.10.580.10">
    <property type="entry name" value="Citrate Synthase, domain 1"/>
    <property type="match status" value="1"/>
</dbReference>
<evidence type="ECO:0000256" key="5">
    <source>
        <dbReference type="RuleBase" id="RU003406"/>
    </source>
</evidence>
<evidence type="ECO:0000256" key="4">
    <source>
        <dbReference type="ARBA" id="ARBA00022679"/>
    </source>
</evidence>
<sequence length="401" mass="42533">MSQGSRWLTTAQAAERLGVKRETLYAYVSRGVLARHRGPDKRSSRFDRFEVERLAARTRRGGRAGSLEVVIDSELTMLDPAGRLYYRGQDAAELAATSTVENVAALLWGLPAPAPWEASPVALKVGRRAQAALPASARVIDRVRVIVAAVAATNPVRDDRRPAVVVEVARSLIAAAIGCLPELSEPASTAVAARLWARLCARKPRRGELRAMNAALILLMDHELPASTLAARIAASVWADPYLVALTGLCVGGGVLHGAISSAVEALLLEPAGADDVPRVVGERLRRGEVLPGFGHAVYTGTDPRAEVLLGLVRGMGRRGTLDAVIDGLVSVVGAQGGPRPNVDFGLASFGVKAGFTSGSGEVIFLVARMVGVLAHALEEYPHRQRFRPRALYTGPPVKPS</sequence>
<dbReference type="InterPro" id="IPR002020">
    <property type="entry name" value="Citrate_synthase"/>
</dbReference>
<protein>
    <recommendedName>
        <fullName evidence="3">citrate synthase (unknown stereospecificity)</fullName>
        <ecNumber evidence="3">2.3.3.16</ecNumber>
    </recommendedName>
</protein>
<comment type="caution">
    <text evidence="7">The sequence shown here is derived from an EMBL/GenBank/DDBJ whole genome shotgun (WGS) entry which is preliminary data.</text>
</comment>
<dbReference type="EMBL" id="JBHRZH010000005">
    <property type="protein sequence ID" value="MFC3760505.1"/>
    <property type="molecule type" value="Genomic_DNA"/>
</dbReference>
<keyword evidence="4 5" id="KW-0808">Transferase</keyword>
<accession>A0ABV7Y5G2</accession>
<dbReference type="Gene3D" id="1.10.230.10">
    <property type="entry name" value="Cytochrome P450-Terp, domain 2"/>
    <property type="match status" value="1"/>
</dbReference>
<name>A0ABV7Y5G2_9ACTN</name>
<organism evidence="7 8">
    <name type="scientific">Tenggerimyces flavus</name>
    <dbReference type="NCBI Taxonomy" id="1708749"/>
    <lineage>
        <taxon>Bacteria</taxon>
        <taxon>Bacillati</taxon>
        <taxon>Actinomycetota</taxon>
        <taxon>Actinomycetes</taxon>
        <taxon>Propionibacteriales</taxon>
        <taxon>Nocardioidaceae</taxon>
        <taxon>Tenggerimyces</taxon>
    </lineage>
</organism>
<dbReference type="InterPro" id="IPR016143">
    <property type="entry name" value="Citrate_synth-like_sm_a-sub"/>
</dbReference>
<dbReference type="EC" id="2.3.3.16" evidence="3"/>
<dbReference type="SUPFAM" id="SSF48256">
    <property type="entry name" value="Citrate synthase"/>
    <property type="match status" value="1"/>
</dbReference>
<dbReference type="Proteomes" id="UP001595699">
    <property type="component" value="Unassembled WGS sequence"/>
</dbReference>
<dbReference type="RefSeq" id="WP_205122452.1">
    <property type="nucleotide sequence ID" value="NZ_JAFBCM010000001.1"/>
</dbReference>
<evidence type="ECO:0000313" key="7">
    <source>
        <dbReference type="EMBL" id="MFC3760505.1"/>
    </source>
</evidence>
<dbReference type="InterPro" id="IPR009061">
    <property type="entry name" value="DNA-bd_dom_put_sf"/>
</dbReference>
<dbReference type="Pfam" id="PF12728">
    <property type="entry name" value="HTH_17"/>
    <property type="match status" value="1"/>
</dbReference>